<keyword evidence="1" id="KW-0732">Signal</keyword>
<name>A0ABX7BIB4_9CAUL</name>
<reference evidence="3 4" key="1">
    <citation type="submission" date="2021-01" db="EMBL/GenBank/DDBJ databases">
        <title>Brevundimonas vitis sp. nov., an bacterium isolated from grape (Vitis vinifera).</title>
        <authorList>
            <person name="Jiang L."/>
            <person name="Lee J."/>
        </authorList>
    </citation>
    <scope>NUCLEOTIDE SEQUENCE [LARGE SCALE GENOMIC DNA]</scope>
    <source>
        <strain evidence="3 4">GRTSA-9</strain>
    </source>
</reference>
<dbReference type="Proteomes" id="UP000595448">
    <property type="component" value="Chromosome"/>
</dbReference>
<dbReference type="InterPro" id="IPR031939">
    <property type="entry name" value="Adhesin_E-like"/>
</dbReference>
<proteinExistence type="predicted"/>
<evidence type="ECO:0000313" key="3">
    <source>
        <dbReference type="EMBL" id="QQQ17288.1"/>
    </source>
</evidence>
<feature type="signal peptide" evidence="1">
    <location>
        <begin position="1"/>
        <end position="23"/>
    </location>
</feature>
<feature type="chain" id="PRO_5046719581" description="Surface-adhesin protein E-like domain-containing protein" evidence="1">
    <location>
        <begin position="24"/>
        <end position="162"/>
    </location>
</feature>
<dbReference type="Pfam" id="PF16747">
    <property type="entry name" value="Adhesin_E"/>
    <property type="match status" value="1"/>
</dbReference>
<evidence type="ECO:0000256" key="1">
    <source>
        <dbReference type="SAM" id="SignalP"/>
    </source>
</evidence>
<evidence type="ECO:0000259" key="2">
    <source>
        <dbReference type="Pfam" id="PF16747"/>
    </source>
</evidence>
<gene>
    <name evidence="3" type="ORF">JIP62_07895</name>
</gene>
<keyword evidence="4" id="KW-1185">Reference proteome</keyword>
<accession>A0ABX7BIB4</accession>
<dbReference type="EMBL" id="CP067977">
    <property type="protein sequence ID" value="QQQ17288.1"/>
    <property type="molecule type" value="Genomic_DNA"/>
</dbReference>
<feature type="domain" description="Surface-adhesin protein E-like" evidence="2">
    <location>
        <begin position="49"/>
        <end position="134"/>
    </location>
</feature>
<evidence type="ECO:0000313" key="4">
    <source>
        <dbReference type="Proteomes" id="UP000595448"/>
    </source>
</evidence>
<dbReference type="RefSeq" id="WP_201101517.1">
    <property type="nucleotide sequence ID" value="NZ_CP067977.1"/>
</dbReference>
<sequence>MRISMMAAAGAALAMTVAGAAAAQTPPANTGPYYIADGGAENAFIIAGGTRARRGDIGMVTAVVLISEAAQAESSGIARLDMAYEFQCSSNRLRNTSSGFYRPDGSLVEVLVNEPEWEPVAAGATSETMKRYACDGTLPEDAEPFADLGIVTQAYLSWAADQ</sequence>
<organism evidence="3 4">
    <name type="scientific">Brevundimonas vitisensis</name>
    <dbReference type="NCBI Taxonomy" id="2800818"/>
    <lineage>
        <taxon>Bacteria</taxon>
        <taxon>Pseudomonadati</taxon>
        <taxon>Pseudomonadota</taxon>
        <taxon>Alphaproteobacteria</taxon>
        <taxon>Caulobacterales</taxon>
        <taxon>Caulobacteraceae</taxon>
        <taxon>Brevundimonas</taxon>
    </lineage>
</organism>
<protein>
    <recommendedName>
        <fullName evidence="2">Surface-adhesin protein E-like domain-containing protein</fullName>
    </recommendedName>
</protein>